<accession>A0AAE0M9L2</accession>
<evidence type="ECO:0000313" key="3">
    <source>
        <dbReference type="Proteomes" id="UP001283341"/>
    </source>
</evidence>
<dbReference type="EMBL" id="JAUEDM010000003">
    <property type="protein sequence ID" value="KAK3323014.1"/>
    <property type="molecule type" value="Genomic_DNA"/>
</dbReference>
<protein>
    <submittedName>
        <fullName evidence="2">Uncharacterized protein</fullName>
    </submittedName>
</protein>
<feature type="region of interest" description="Disordered" evidence="1">
    <location>
        <begin position="147"/>
        <end position="191"/>
    </location>
</feature>
<sequence length="327" mass="36017">MSETVDLCIKAHNQISPEDREAVLGKLAHIKSGLLGKDAQDTGAENSRQNYLHRLSEFNAQLHLPNALLDPYVKADTMPGQQEGESHPALVTTDQLEQATTHVLRCSALFLDLLACPSSSSLHPRRSPSTAELHYALYRSFYDHLQQQERNQQRQQERVVQQSEQTRRTTRPATNSPDTTQNLPGHHHQRPPQFSLLVAGIPLLVLDPTRHSPSLQHLHTRFQLQIILQTSAHYLGCTQEELNLRAPVRLTALSPAGSIGEKAGGGIGWLGQRGSAEAALLGHMLMMQSQGGGTGEDGGGFLILQKMKRVLEKLRRDFGILVVAGST</sequence>
<reference evidence="2" key="2">
    <citation type="submission" date="2023-06" db="EMBL/GenBank/DDBJ databases">
        <authorList>
            <consortium name="Lawrence Berkeley National Laboratory"/>
            <person name="Haridas S."/>
            <person name="Hensen N."/>
            <person name="Bonometti L."/>
            <person name="Westerberg I."/>
            <person name="Brannstrom I.O."/>
            <person name="Guillou S."/>
            <person name="Cros-Aarteil S."/>
            <person name="Calhoun S."/>
            <person name="Kuo A."/>
            <person name="Mondo S."/>
            <person name="Pangilinan J."/>
            <person name="Riley R."/>
            <person name="Labutti K."/>
            <person name="Andreopoulos B."/>
            <person name="Lipzen A."/>
            <person name="Chen C."/>
            <person name="Yanf M."/>
            <person name="Daum C."/>
            <person name="Ng V."/>
            <person name="Clum A."/>
            <person name="Steindorff A."/>
            <person name="Ohm R."/>
            <person name="Martin F."/>
            <person name="Silar P."/>
            <person name="Natvig D."/>
            <person name="Lalanne C."/>
            <person name="Gautier V."/>
            <person name="Ament-Velasquez S.L."/>
            <person name="Kruys A."/>
            <person name="Hutchinson M.I."/>
            <person name="Powell A.J."/>
            <person name="Barry K."/>
            <person name="Miller A.N."/>
            <person name="Grigoriev I.V."/>
            <person name="Debuchy R."/>
            <person name="Gladieux P."/>
            <person name="Thoren M.H."/>
            <person name="Johannesson H."/>
        </authorList>
    </citation>
    <scope>NUCLEOTIDE SEQUENCE</scope>
    <source>
        <strain evidence="2">CBS 118394</strain>
    </source>
</reference>
<dbReference type="Proteomes" id="UP001283341">
    <property type="component" value="Unassembled WGS sequence"/>
</dbReference>
<organism evidence="2 3">
    <name type="scientific">Apodospora peruviana</name>
    <dbReference type="NCBI Taxonomy" id="516989"/>
    <lineage>
        <taxon>Eukaryota</taxon>
        <taxon>Fungi</taxon>
        <taxon>Dikarya</taxon>
        <taxon>Ascomycota</taxon>
        <taxon>Pezizomycotina</taxon>
        <taxon>Sordariomycetes</taxon>
        <taxon>Sordariomycetidae</taxon>
        <taxon>Sordariales</taxon>
        <taxon>Lasiosphaeriaceae</taxon>
        <taxon>Apodospora</taxon>
    </lineage>
</organism>
<evidence type="ECO:0000256" key="1">
    <source>
        <dbReference type="SAM" id="MobiDB-lite"/>
    </source>
</evidence>
<keyword evidence="3" id="KW-1185">Reference proteome</keyword>
<gene>
    <name evidence="2" type="ORF">B0H66DRAFT_621119</name>
</gene>
<feature type="compositionally biased region" description="Polar residues" evidence="1">
    <location>
        <begin position="172"/>
        <end position="183"/>
    </location>
</feature>
<evidence type="ECO:0000313" key="2">
    <source>
        <dbReference type="EMBL" id="KAK3323014.1"/>
    </source>
</evidence>
<name>A0AAE0M9L2_9PEZI</name>
<dbReference type="AlphaFoldDB" id="A0AAE0M9L2"/>
<reference evidence="2" key="1">
    <citation type="journal article" date="2023" name="Mol. Phylogenet. Evol.">
        <title>Genome-scale phylogeny and comparative genomics of the fungal order Sordariales.</title>
        <authorList>
            <person name="Hensen N."/>
            <person name="Bonometti L."/>
            <person name="Westerberg I."/>
            <person name="Brannstrom I.O."/>
            <person name="Guillou S."/>
            <person name="Cros-Aarteil S."/>
            <person name="Calhoun S."/>
            <person name="Haridas S."/>
            <person name="Kuo A."/>
            <person name="Mondo S."/>
            <person name="Pangilinan J."/>
            <person name="Riley R."/>
            <person name="LaButti K."/>
            <person name="Andreopoulos B."/>
            <person name="Lipzen A."/>
            <person name="Chen C."/>
            <person name="Yan M."/>
            <person name="Daum C."/>
            <person name="Ng V."/>
            <person name="Clum A."/>
            <person name="Steindorff A."/>
            <person name="Ohm R.A."/>
            <person name="Martin F."/>
            <person name="Silar P."/>
            <person name="Natvig D.O."/>
            <person name="Lalanne C."/>
            <person name="Gautier V."/>
            <person name="Ament-Velasquez S.L."/>
            <person name="Kruys A."/>
            <person name="Hutchinson M.I."/>
            <person name="Powell A.J."/>
            <person name="Barry K."/>
            <person name="Miller A.N."/>
            <person name="Grigoriev I.V."/>
            <person name="Debuchy R."/>
            <person name="Gladieux P."/>
            <person name="Hiltunen Thoren M."/>
            <person name="Johannesson H."/>
        </authorList>
    </citation>
    <scope>NUCLEOTIDE SEQUENCE</scope>
    <source>
        <strain evidence="2">CBS 118394</strain>
    </source>
</reference>
<proteinExistence type="predicted"/>
<comment type="caution">
    <text evidence="2">The sequence shown here is derived from an EMBL/GenBank/DDBJ whole genome shotgun (WGS) entry which is preliminary data.</text>
</comment>